<name>A0A060UW51_9PROT</name>
<evidence type="ECO:0000256" key="2">
    <source>
        <dbReference type="ARBA" id="ARBA00022884"/>
    </source>
</evidence>
<reference evidence="4" key="1">
    <citation type="submission" date="2014-03" db="EMBL/GenBank/DDBJ databases">
        <authorList>
            <person name="Genoscope - CEA"/>
        </authorList>
    </citation>
    <scope>NUCLEOTIDE SEQUENCE [LARGE SCALE GENOMIC DNA]</scope>
    <source>
        <strain evidence="4">CF27</strain>
    </source>
</reference>
<keyword evidence="6" id="KW-1185">Reference proteome</keyword>
<dbReference type="GO" id="GO:0003723">
    <property type="term" value="F:RNA binding"/>
    <property type="evidence" value="ECO:0007669"/>
    <property type="project" value="UniProtKB-UniRule"/>
</dbReference>
<dbReference type="GO" id="GO:0070930">
    <property type="term" value="P:trans-translation-dependent protein tagging"/>
    <property type="evidence" value="ECO:0007669"/>
    <property type="project" value="TreeGrafter"/>
</dbReference>
<dbReference type="PROSITE" id="PS01317">
    <property type="entry name" value="SSRP"/>
    <property type="match status" value="1"/>
</dbReference>
<dbReference type="SUPFAM" id="SSF74982">
    <property type="entry name" value="Small protein B (SmpB)"/>
    <property type="match status" value="1"/>
</dbReference>
<keyword evidence="2 3" id="KW-0694">RNA-binding</keyword>
<reference evidence="5 6" key="3">
    <citation type="submission" date="2017-03" db="EMBL/GenBank/DDBJ databases">
        <authorList>
            <person name="Regsiter A."/>
            <person name="William W."/>
        </authorList>
    </citation>
    <scope>NUCLEOTIDE SEQUENCE [LARGE SCALE GENOMIC DNA]</scope>
    <source>
        <strain evidence="5">PRJEB5721</strain>
    </source>
</reference>
<evidence type="ECO:0000313" key="4">
    <source>
        <dbReference type="EMBL" id="CDQ10794.1"/>
    </source>
</evidence>
<dbReference type="InterPro" id="IPR020081">
    <property type="entry name" value="SsrA-bd_prot_CS"/>
</dbReference>
<dbReference type="EMBL" id="CCCS020000037">
    <property type="protein sequence ID" value="CDQ10794.1"/>
    <property type="molecule type" value="Genomic_DNA"/>
</dbReference>
<dbReference type="PANTHER" id="PTHR30308">
    <property type="entry name" value="TMRNA-BINDING COMPONENT OF TRANS-TRANSLATION TAGGING COMPLEX"/>
    <property type="match status" value="1"/>
</dbReference>
<dbReference type="PANTHER" id="PTHR30308:SF2">
    <property type="entry name" value="SSRA-BINDING PROTEIN"/>
    <property type="match status" value="1"/>
</dbReference>
<evidence type="ECO:0000256" key="1">
    <source>
        <dbReference type="ARBA" id="ARBA00022490"/>
    </source>
</evidence>
<comment type="subcellular location">
    <subcellularLocation>
        <location evidence="3">Cytoplasm</location>
    </subcellularLocation>
    <text evidence="3">The tmRNA-SmpB complex associates with stalled 70S ribosomes.</text>
</comment>
<reference evidence="4" key="2">
    <citation type="submission" date="2014-07" db="EMBL/GenBank/DDBJ databases">
        <title>Initial genome analysis of the psychrotolerant acidophile Acidithiobacillus ferrivorans CF27: insights into iron and sulfur oxidation pathways and into biofilm formation.</title>
        <authorList>
            <person name="Talla E."/>
            <person name="Hedrich S."/>
            <person name="Mangenot S."/>
            <person name="Ji B."/>
            <person name="Johnson D.B."/>
            <person name="Barbe V."/>
            <person name="Bonnefoy V."/>
        </authorList>
    </citation>
    <scope>NUCLEOTIDE SEQUENCE [LARGE SCALE GENOMIC DNA]</scope>
    <source>
        <strain evidence="4">CF27</strain>
    </source>
</reference>
<gene>
    <name evidence="3 4" type="primary">smpB</name>
    <name evidence="5" type="ORF">AFERRI_20725</name>
    <name evidence="4" type="ORF">AFERRI_420092</name>
</gene>
<dbReference type="CDD" id="cd09294">
    <property type="entry name" value="SmpB"/>
    <property type="match status" value="1"/>
</dbReference>
<dbReference type="AlphaFoldDB" id="A0A060UW51"/>
<evidence type="ECO:0000313" key="5">
    <source>
        <dbReference type="EMBL" id="SMH65936.1"/>
    </source>
</evidence>
<dbReference type="NCBIfam" id="NF003843">
    <property type="entry name" value="PRK05422.1"/>
    <property type="match status" value="1"/>
</dbReference>
<proteinExistence type="inferred from homology"/>
<keyword evidence="1 3" id="KW-0963">Cytoplasm</keyword>
<comment type="function">
    <text evidence="3">Required for rescue of stalled ribosomes mediated by trans-translation. Binds to transfer-messenger RNA (tmRNA), required for stable association of tmRNA with ribosomes. tmRNA and SmpB together mimic tRNA shape, replacing the anticodon stem-loop with SmpB. tmRNA is encoded by the ssrA gene; the 2 termini fold to resemble tRNA(Ala) and it encodes a 'tag peptide', a short internal open reading frame. During trans-translation Ala-aminoacylated tmRNA acts like a tRNA, entering the A-site of stalled ribosomes, displacing the stalled mRNA. The ribosome then switches to translate the ORF on the tmRNA; the nascent peptide is terminated with the 'tag peptide' encoded by the tmRNA and targeted for degradation. The ribosome is freed to recommence translation, which seems to be the essential function of trans-translation.</text>
</comment>
<dbReference type="Pfam" id="PF01668">
    <property type="entry name" value="SmpB"/>
    <property type="match status" value="1"/>
</dbReference>
<dbReference type="Gene3D" id="2.40.280.10">
    <property type="match status" value="1"/>
</dbReference>
<dbReference type="HAMAP" id="MF_00023">
    <property type="entry name" value="SmpB"/>
    <property type="match status" value="1"/>
</dbReference>
<dbReference type="NCBIfam" id="TIGR00086">
    <property type="entry name" value="smpB"/>
    <property type="match status" value="1"/>
</dbReference>
<organism evidence="4">
    <name type="scientific">Acidithiobacillus ferrivorans</name>
    <dbReference type="NCBI Taxonomy" id="160808"/>
    <lineage>
        <taxon>Bacteria</taxon>
        <taxon>Pseudomonadati</taxon>
        <taxon>Pseudomonadota</taxon>
        <taxon>Acidithiobacillia</taxon>
        <taxon>Acidithiobacillales</taxon>
        <taxon>Acidithiobacillaceae</taxon>
        <taxon>Acidithiobacillus</taxon>
    </lineage>
</organism>
<dbReference type="GO" id="GO:0005829">
    <property type="term" value="C:cytosol"/>
    <property type="evidence" value="ECO:0007669"/>
    <property type="project" value="TreeGrafter"/>
</dbReference>
<dbReference type="RefSeq" id="WP_035193508.1">
    <property type="nucleotide sequence ID" value="NZ_CCCS020000037.1"/>
</dbReference>
<protein>
    <recommendedName>
        <fullName evidence="3">SsrA-binding protein</fullName>
    </recommendedName>
    <alternativeName>
        <fullName evidence="3">Small protein B</fullName>
    </alternativeName>
</protein>
<evidence type="ECO:0000256" key="3">
    <source>
        <dbReference type="HAMAP-Rule" id="MF_00023"/>
    </source>
</evidence>
<dbReference type="GO" id="GO:0070929">
    <property type="term" value="P:trans-translation"/>
    <property type="evidence" value="ECO:0007669"/>
    <property type="project" value="UniProtKB-UniRule"/>
</dbReference>
<dbReference type="InterPro" id="IPR000037">
    <property type="entry name" value="SsrA-bd_prot"/>
</dbReference>
<dbReference type="InterPro" id="IPR023620">
    <property type="entry name" value="SmpB"/>
</dbReference>
<dbReference type="EMBL" id="LT841305">
    <property type="protein sequence ID" value="SMH65936.1"/>
    <property type="molecule type" value="Genomic_DNA"/>
</dbReference>
<sequence>MSSSTIALNREAKHEYFIEERFEAGMVLQGWEVKSLRANRLNLKDSYIIVKNGELWLLGAHISPLLTASTHINPDPTRTRKLLMHREQINRMIGSVERKGFTIVPLAMYWKQGRAKVEIALVKGKQEYDKRATVKDREWQRDKARIMKGGARDV</sequence>
<accession>A0A060UW51</accession>
<comment type="similarity">
    <text evidence="3">Belongs to the SmpB family.</text>
</comment>
<dbReference type="Proteomes" id="UP000193925">
    <property type="component" value="Chromosome AFERRI"/>
</dbReference>
<evidence type="ECO:0000313" key="6">
    <source>
        <dbReference type="Proteomes" id="UP000193925"/>
    </source>
</evidence>